<reference evidence="3" key="1">
    <citation type="submission" date="2021-06" db="EMBL/GenBank/DDBJ databases">
        <authorList>
            <person name="Gannon L."/>
            <person name="Redgwell R T."/>
            <person name="Michniewski S."/>
            <person name="Harrison D C."/>
            <person name="Millard A."/>
        </authorList>
    </citation>
    <scope>NUCLEOTIDE SEQUENCE</scope>
</reference>
<dbReference type="InterPro" id="IPR029069">
    <property type="entry name" value="HotDog_dom_sf"/>
</dbReference>
<dbReference type="SUPFAM" id="SSF54637">
    <property type="entry name" value="Thioesterase/thiol ester dehydrase-isomerase"/>
    <property type="match status" value="1"/>
</dbReference>
<protein>
    <submittedName>
        <fullName evidence="3">Putative acyl-CoA thioester hydrolase</fullName>
        <ecNumber evidence="3">3.1.2.-</ecNumber>
    </submittedName>
</protein>
<dbReference type="InterPro" id="IPR040170">
    <property type="entry name" value="Cytosol_ACT"/>
</dbReference>
<dbReference type="GO" id="GO:0052816">
    <property type="term" value="F:long-chain fatty acyl-CoA hydrolase activity"/>
    <property type="evidence" value="ECO:0007669"/>
    <property type="project" value="TreeGrafter"/>
</dbReference>
<dbReference type="GO" id="GO:0006637">
    <property type="term" value="P:acyl-CoA metabolic process"/>
    <property type="evidence" value="ECO:0007669"/>
    <property type="project" value="TreeGrafter"/>
</dbReference>
<dbReference type="InterPro" id="IPR033120">
    <property type="entry name" value="HOTDOG_ACOT"/>
</dbReference>
<evidence type="ECO:0000259" key="2">
    <source>
        <dbReference type="PROSITE" id="PS51770"/>
    </source>
</evidence>
<sequence>MELISTFVCMTKDLGIHNNLFGGILLSKLDESGVVLVTQICDTPRMVTLKMDEVTFKKPVKVGNLIKIYGEPVDIGRSSITVKIEARKHNVYTGKEKLVCSTKMVFVRIDEDGESVPISERVKKKFGFS</sequence>
<dbReference type="PANTHER" id="PTHR11049">
    <property type="entry name" value="ACYL COENZYME A THIOESTER HYDROLASE"/>
    <property type="match status" value="1"/>
</dbReference>
<dbReference type="PANTHER" id="PTHR11049:SF31">
    <property type="entry name" value="HOTDOG ACOT-TYPE DOMAIN-CONTAINING PROTEIN"/>
    <property type="match status" value="1"/>
</dbReference>
<dbReference type="GO" id="GO:0009062">
    <property type="term" value="P:fatty acid catabolic process"/>
    <property type="evidence" value="ECO:0007669"/>
    <property type="project" value="TreeGrafter"/>
</dbReference>
<name>A0A8D9CF25_9VIRU</name>
<organism evidence="3">
    <name type="scientific">uncultured marine phage</name>
    <dbReference type="NCBI Taxonomy" id="707152"/>
    <lineage>
        <taxon>Viruses</taxon>
        <taxon>environmental samples</taxon>
    </lineage>
</organism>
<feature type="domain" description="HotDog ACOT-type" evidence="2">
    <location>
        <begin position="1"/>
        <end position="112"/>
    </location>
</feature>
<keyword evidence="1 3" id="KW-0378">Hydrolase</keyword>
<dbReference type="InterPro" id="IPR006683">
    <property type="entry name" value="Thioestr_dom"/>
</dbReference>
<dbReference type="Gene3D" id="3.10.129.10">
    <property type="entry name" value="Hotdog Thioesterase"/>
    <property type="match status" value="1"/>
</dbReference>
<dbReference type="EC" id="3.1.2.-" evidence="3"/>
<proteinExistence type="predicted"/>
<dbReference type="CDD" id="cd03442">
    <property type="entry name" value="BFIT_BACH"/>
    <property type="match status" value="1"/>
</dbReference>
<gene>
    <name evidence="3" type="ORF">SLAVMIC_00940</name>
</gene>
<evidence type="ECO:0000313" key="3">
    <source>
        <dbReference type="EMBL" id="CAG7581635.1"/>
    </source>
</evidence>
<dbReference type="PROSITE" id="PS51770">
    <property type="entry name" value="HOTDOG_ACOT"/>
    <property type="match status" value="1"/>
</dbReference>
<dbReference type="Pfam" id="PF03061">
    <property type="entry name" value="4HBT"/>
    <property type="match status" value="1"/>
</dbReference>
<dbReference type="EMBL" id="OU342829">
    <property type="protein sequence ID" value="CAG7581635.1"/>
    <property type="molecule type" value="Genomic_DNA"/>
</dbReference>
<accession>A0A8D9CF25</accession>
<evidence type="ECO:0000256" key="1">
    <source>
        <dbReference type="ARBA" id="ARBA00022801"/>
    </source>
</evidence>